<dbReference type="Gene3D" id="1.20.1290.10">
    <property type="entry name" value="AhpD-like"/>
    <property type="match status" value="1"/>
</dbReference>
<name>A0ABW0K4E0_9BACL</name>
<dbReference type="Proteomes" id="UP001596044">
    <property type="component" value="Unassembled WGS sequence"/>
</dbReference>
<dbReference type="InterPro" id="IPR052512">
    <property type="entry name" value="4CMD/NDH-1_regulator"/>
</dbReference>
<accession>A0ABW0K4E0</accession>
<gene>
    <name evidence="2" type="ORF">ACFPOG_04230</name>
</gene>
<protein>
    <submittedName>
        <fullName evidence="2">Carboxymuconolactone decarboxylase family protein</fullName>
    </submittedName>
</protein>
<keyword evidence="3" id="KW-1185">Reference proteome</keyword>
<feature type="domain" description="Carboxymuconolactone decarboxylase-like" evidence="1">
    <location>
        <begin position="31"/>
        <end position="114"/>
    </location>
</feature>
<dbReference type="PANTHER" id="PTHR33570:SF10">
    <property type="entry name" value="GAMMA-CARBOXYMUCONOLACTONE DECARBOXYLASE"/>
    <property type="match status" value="1"/>
</dbReference>
<evidence type="ECO:0000313" key="3">
    <source>
        <dbReference type="Proteomes" id="UP001596044"/>
    </source>
</evidence>
<sequence length="121" mass="13214">MAEESRYAKGLMKLAEVDGKAGEEVVAPLGDLGRYIVEFAFGDIYSRDTLSLREREIATIAMLTVLGGREPQLRVHMGAGLNVGLTPEEIEEIIIQTVPYAGFPTAINAMHVLKSHQFPEG</sequence>
<dbReference type="InterPro" id="IPR003779">
    <property type="entry name" value="CMD-like"/>
</dbReference>
<dbReference type="EMBL" id="JBHSMJ010000007">
    <property type="protein sequence ID" value="MFC5447451.1"/>
    <property type="molecule type" value="Genomic_DNA"/>
</dbReference>
<dbReference type="PANTHER" id="PTHR33570">
    <property type="entry name" value="4-CARBOXYMUCONOLACTONE DECARBOXYLASE FAMILY PROTEIN"/>
    <property type="match status" value="1"/>
</dbReference>
<proteinExistence type="predicted"/>
<reference evidence="3" key="1">
    <citation type="journal article" date="2019" name="Int. J. Syst. Evol. Microbiol.">
        <title>The Global Catalogue of Microorganisms (GCM) 10K type strain sequencing project: providing services to taxonomists for standard genome sequencing and annotation.</title>
        <authorList>
            <consortium name="The Broad Institute Genomics Platform"/>
            <consortium name="The Broad Institute Genome Sequencing Center for Infectious Disease"/>
            <person name="Wu L."/>
            <person name="Ma J."/>
        </authorList>
    </citation>
    <scope>NUCLEOTIDE SEQUENCE [LARGE SCALE GENOMIC DNA]</scope>
    <source>
        <strain evidence="3">KACC 11904</strain>
    </source>
</reference>
<evidence type="ECO:0000313" key="2">
    <source>
        <dbReference type="EMBL" id="MFC5447451.1"/>
    </source>
</evidence>
<dbReference type="RefSeq" id="WP_270884241.1">
    <property type="nucleotide sequence ID" value="NZ_JAQFVF010000065.1"/>
</dbReference>
<dbReference type="InterPro" id="IPR029032">
    <property type="entry name" value="AhpD-like"/>
</dbReference>
<evidence type="ECO:0000259" key="1">
    <source>
        <dbReference type="Pfam" id="PF02627"/>
    </source>
</evidence>
<organism evidence="2 3">
    <name type="scientific">Paenibacillus aestuarii</name>
    <dbReference type="NCBI Taxonomy" id="516965"/>
    <lineage>
        <taxon>Bacteria</taxon>
        <taxon>Bacillati</taxon>
        <taxon>Bacillota</taxon>
        <taxon>Bacilli</taxon>
        <taxon>Bacillales</taxon>
        <taxon>Paenibacillaceae</taxon>
        <taxon>Paenibacillus</taxon>
    </lineage>
</organism>
<dbReference type="SUPFAM" id="SSF69118">
    <property type="entry name" value="AhpD-like"/>
    <property type="match status" value="1"/>
</dbReference>
<comment type="caution">
    <text evidence="2">The sequence shown here is derived from an EMBL/GenBank/DDBJ whole genome shotgun (WGS) entry which is preliminary data.</text>
</comment>
<dbReference type="Pfam" id="PF02627">
    <property type="entry name" value="CMD"/>
    <property type="match status" value="1"/>
</dbReference>